<keyword evidence="6 8" id="KW-0456">Lyase</keyword>
<organism evidence="10 11">
    <name type="scientific">Tanacetum coccineum</name>
    <dbReference type="NCBI Taxonomy" id="301880"/>
    <lineage>
        <taxon>Eukaryota</taxon>
        <taxon>Viridiplantae</taxon>
        <taxon>Streptophyta</taxon>
        <taxon>Embryophyta</taxon>
        <taxon>Tracheophyta</taxon>
        <taxon>Spermatophyta</taxon>
        <taxon>Magnoliopsida</taxon>
        <taxon>eudicotyledons</taxon>
        <taxon>Gunneridae</taxon>
        <taxon>Pentapetalae</taxon>
        <taxon>asterids</taxon>
        <taxon>campanulids</taxon>
        <taxon>Asterales</taxon>
        <taxon>Asteraceae</taxon>
        <taxon>Asteroideae</taxon>
        <taxon>Anthemideae</taxon>
        <taxon>Anthemidinae</taxon>
        <taxon>Tanacetum</taxon>
    </lineage>
</organism>
<comment type="similarity">
    <text evidence="2 8">Belongs to the group II decarboxylase family.</text>
</comment>
<evidence type="ECO:0000313" key="10">
    <source>
        <dbReference type="EMBL" id="GJS74176.1"/>
    </source>
</evidence>
<evidence type="ECO:0000256" key="9">
    <source>
        <dbReference type="SAM" id="MobiDB-lite"/>
    </source>
</evidence>
<keyword evidence="4" id="KW-0112">Calmodulin-binding</keyword>
<gene>
    <name evidence="10" type="ORF">Tco_0707017</name>
</gene>
<evidence type="ECO:0000313" key="11">
    <source>
        <dbReference type="Proteomes" id="UP001151760"/>
    </source>
</evidence>
<reference evidence="10" key="1">
    <citation type="journal article" date="2022" name="Int. J. Mol. Sci.">
        <title>Draft Genome of Tanacetum Coccineum: Genomic Comparison of Closely Related Tanacetum-Family Plants.</title>
        <authorList>
            <person name="Yamashiro T."/>
            <person name="Shiraishi A."/>
            <person name="Nakayama K."/>
            <person name="Satake H."/>
        </authorList>
    </citation>
    <scope>NUCLEOTIDE SEQUENCE</scope>
</reference>
<comment type="caution">
    <text evidence="10">The sequence shown here is derived from an EMBL/GenBank/DDBJ whole genome shotgun (WGS) entry which is preliminary data.</text>
</comment>
<evidence type="ECO:0000256" key="3">
    <source>
        <dbReference type="ARBA" id="ARBA00012421"/>
    </source>
</evidence>
<keyword evidence="11" id="KW-1185">Reference proteome</keyword>
<keyword evidence="5 8" id="KW-0663">Pyridoxal phosphate</keyword>
<dbReference type="Proteomes" id="UP001151760">
    <property type="component" value="Unassembled WGS sequence"/>
</dbReference>
<evidence type="ECO:0000256" key="5">
    <source>
        <dbReference type="ARBA" id="ARBA00022898"/>
    </source>
</evidence>
<dbReference type="Gene3D" id="3.40.640.10">
    <property type="entry name" value="Type I PLP-dependent aspartate aminotransferase-like (Major domain)"/>
    <property type="match status" value="1"/>
</dbReference>
<evidence type="ECO:0000256" key="2">
    <source>
        <dbReference type="ARBA" id="ARBA00009533"/>
    </source>
</evidence>
<feature type="region of interest" description="Disordered" evidence="9">
    <location>
        <begin position="224"/>
        <end position="273"/>
    </location>
</feature>
<dbReference type="EC" id="4.1.1.15" evidence="3"/>
<dbReference type="InterPro" id="IPR015421">
    <property type="entry name" value="PyrdxlP-dep_Trfase_major"/>
</dbReference>
<evidence type="ECO:0000256" key="1">
    <source>
        <dbReference type="ARBA" id="ARBA00001933"/>
    </source>
</evidence>
<reference evidence="10" key="2">
    <citation type="submission" date="2022-01" db="EMBL/GenBank/DDBJ databases">
        <authorList>
            <person name="Yamashiro T."/>
            <person name="Shiraishi A."/>
            <person name="Satake H."/>
            <person name="Nakayama K."/>
        </authorList>
    </citation>
    <scope>NUCLEOTIDE SEQUENCE</scope>
</reference>
<dbReference type="Pfam" id="PF00282">
    <property type="entry name" value="Pyridoxal_deC"/>
    <property type="match status" value="1"/>
</dbReference>
<proteinExistence type="inferred from homology"/>
<dbReference type="EMBL" id="BQNB010010211">
    <property type="protein sequence ID" value="GJS74176.1"/>
    <property type="molecule type" value="Genomic_DNA"/>
</dbReference>
<sequence length="273" mass="30730">MVTHLFNAPLGDSETIVGVGTVGSSEAIMLAGIAFKIIWQHKMRAAGKPFDKPNIVTGANVQVCWEKFARYFEVEVKEVKFSEGYYVTDPKNAVEMVDENILGSTVNGEFEDGLESHGSIVRQSTITRKKEVCSEGEYANGSVIDTNMIYLYHYVKQLGRLQRPEITKKDKTFFDNENNDMEVASGSDVSEERIVDFVHAIRAICDRLEKAQGDVKLYISADRSGYQQKDRKPSQNDKTEHGMEKTVQNQGQSPKMTKSESILKNQQSNRSRN</sequence>
<feature type="compositionally biased region" description="Basic and acidic residues" evidence="9">
    <location>
        <begin position="228"/>
        <end position="244"/>
    </location>
</feature>
<feature type="compositionally biased region" description="Polar residues" evidence="9">
    <location>
        <begin position="246"/>
        <end position="273"/>
    </location>
</feature>
<dbReference type="SUPFAM" id="SSF53383">
    <property type="entry name" value="PLP-dependent transferases"/>
    <property type="match status" value="1"/>
</dbReference>
<dbReference type="PANTHER" id="PTHR43321">
    <property type="entry name" value="GLUTAMATE DECARBOXYLASE"/>
    <property type="match status" value="1"/>
</dbReference>
<name>A0ABQ4YAL5_9ASTR</name>
<evidence type="ECO:0000256" key="6">
    <source>
        <dbReference type="ARBA" id="ARBA00023239"/>
    </source>
</evidence>
<comment type="cofactor">
    <cofactor evidence="1 8">
        <name>pyridoxal 5'-phosphate</name>
        <dbReference type="ChEBI" id="CHEBI:597326"/>
    </cofactor>
</comment>
<dbReference type="InterPro" id="IPR010107">
    <property type="entry name" value="Glutamate_decarboxylase"/>
</dbReference>
<accession>A0ABQ4YAL5</accession>
<comment type="catalytic activity">
    <reaction evidence="7">
        <text>L-glutamate + H(+) = 4-aminobutanoate + CO2</text>
        <dbReference type="Rhea" id="RHEA:17785"/>
        <dbReference type="ChEBI" id="CHEBI:15378"/>
        <dbReference type="ChEBI" id="CHEBI:16526"/>
        <dbReference type="ChEBI" id="CHEBI:29985"/>
        <dbReference type="ChEBI" id="CHEBI:59888"/>
        <dbReference type="EC" id="4.1.1.15"/>
    </reaction>
</comment>
<dbReference type="InterPro" id="IPR015424">
    <property type="entry name" value="PyrdxlP-dep_Trfase"/>
</dbReference>
<dbReference type="InterPro" id="IPR002129">
    <property type="entry name" value="PyrdxlP-dep_de-COase"/>
</dbReference>
<evidence type="ECO:0000256" key="8">
    <source>
        <dbReference type="RuleBase" id="RU000382"/>
    </source>
</evidence>
<protein>
    <recommendedName>
        <fullName evidence="3">glutamate decarboxylase</fullName>
        <ecNumber evidence="3">4.1.1.15</ecNumber>
    </recommendedName>
</protein>
<dbReference type="PANTHER" id="PTHR43321:SF3">
    <property type="entry name" value="GLUTAMATE DECARBOXYLASE"/>
    <property type="match status" value="1"/>
</dbReference>
<evidence type="ECO:0000256" key="4">
    <source>
        <dbReference type="ARBA" id="ARBA00022860"/>
    </source>
</evidence>
<evidence type="ECO:0000256" key="7">
    <source>
        <dbReference type="ARBA" id="ARBA00048868"/>
    </source>
</evidence>